<accession>A0ABU3XEB2</accession>
<gene>
    <name evidence="1" type="ORF">RYX56_17780</name>
</gene>
<dbReference type="SUPFAM" id="SSF48452">
    <property type="entry name" value="TPR-like"/>
    <property type="match status" value="1"/>
</dbReference>
<dbReference type="Pfam" id="PF09986">
    <property type="entry name" value="DUF2225"/>
    <property type="match status" value="1"/>
</dbReference>
<dbReference type="InterPro" id="IPR011990">
    <property type="entry name" value="TPR-like_helical_dom_sf"/>
</dbReference>
<protein>
    <submittedName>
        <fullName evidence="1">DUF2225 domain-containing protein</fullName>
    </submittedName>
</protein>
<dbReference type="Proteomes" id="UP001287282">
    <property type="component" value="Unassembled WGS sequence"/>
</dbReference>
<dbReference type="RefSeq" id="WP_317123387.1">
    <property type="nucleotide sequence ID" value="NZ_JAWJBA010000007.1"/>
</dbReference>
<dbReference type="EMBL" id="JAWJBA010000007">
    <property type="protein sequence ID" value="MDV2686221.1"/>
    <property type="molecule type" value="Genomic_DNA"/>
</dbReference>
<name>A0ABU3XEB2_9BACI</name>
<dbReference type="InterPro" id="IPR018708">
    <property type="entry name" value="DUF2225"/>
</dbReference>
<evidence type="ECO:0000313" key="1">
    <source>
        <dbReference type="EMBL" id="MDV2686221.1"/>
    </source>
</evidence>
<organism evidence="1 2">
    <name type="scientific">Alkalihalophilus lindianensis</name>
    <dbReference type="NCBI Taxonomy" id="1630542"/>
    <lineage>
        <taxon>Bacteria</taxon>
        <taxon>Bacillati</taxon>
        <taxon>Bacillota</taxon>
        <taxon>Bacilli</taxon>
        <taxon>Bacillales</taxon>
        <taxon>Bacillaceae</taxon>
        <taxon>Alkalihalophilus</taxon>
    </lineage>
</organism>
<comment type="caution">
    <text evidence="1">The sequence shown here is derived from an EMBL/GenBank/DDBJ whole genome shotgun (WGS) entry which is preliminary data.</text>
</comment>
<keyword evidence="2" id="KW-1185">Reference proteome</keyword>
<proteinExistence type="predicted"/>
<evidence type="ECO:0000313" key="2">
    <source>
        <dbReference type="Proteomes" id="UP001287282"/>
    </source>
</evidence>
<sequence>MNGEIKPLYDKECTCMACNQMFVTKRLRTRFVKVKKLHSDFFTEYKDPSLNPSYYEVSVCPHCGFASTEMFSSTFSVGTKEAIKDQFSLWQRQEFGGERTSSDAIRTMKLGLISASLKKEKSIVIAGLCLRLAWLYRGTSNHKEEERYLAQAMKYYKDSYQHADYIGSQMTDMRVLYLIAELSRKLGNQAEAIRYFSEVIHHKNRALEANLVEMAREQWYIMRQDIKEVDNH</sequence>
<dbReference type="Gene3D" id="1.25.40.10">
    <property type="entry name" value="Tetratricopeptide repeat domain"/>
    <property type="match status" value="1"/>
</dbReference>
<reference evidence="1 2" key="1">
    <citation type="submission" date="2023-10" db="EMBL/GenBank/DDBJ databases">
        <title>Screening of Alkalihalobacillus lindianensis BZ-TG-R113 and Its Alleviation of Salt Stress on Rapeseed Growth.</title>
        <authorList>
            <person name="Zhao B."/>
            <person name="Guo T."/>
        </authorList>
    </citation>
    <scope>NUCLEOTIDE SEQUENCE [LARGE SCALE GENOMIC DNA]</scope>
    <source>
        <strain evidence="1 2">BZ-TG-R113</strain>
    </source>
</reference>